<evidence type="ECO:0000259" key="3">
    <source>
        <dbReference type="Pfam" id="PF17172"/>
    </source>
</evidence>
<dbReference type="InterPro" id="IPR040079">
    <property type="entry name" value="Glutathione_S-Trfase"/>
</dbReference>
<name>C5KQA0_PERM5</name>
<dbReference type="OrthoDB" id="431488at2759"/>
<dbReference type="Pfam" id="PF17171">
    <property type="entry name" value="GST_C_6"/>
    <property type="match status" value="1"/>
</dbReference>
<evidence type="ECO:0000313" key="4">
    <source>
        <dbReference type="EMBL" id="EER13322.1"/>
    </source>
</evidence>
<proteinExistence type="inferred from homology"/>
<dbReference type="InterPro" id="IPR026928">
    <property type="entry name" value="FAX/IsoI-like"/>
</dbReference>
<dbReference type="InterPro" id="IPR033468">
    <property type="entry name" value="Metaxin_GST"/>
</dbReference>
<feature type="domain" description="Thioredoxin-like fold" evidence="3">
    <location>
        <begin position="15"/>
        <end position="119"/>
    </location>
</feature>
<evidence type="ECO:0000259" key="2">
    <source>
        <dbReference type="Pfam" id="PF17171"/>
    </source>
</evidence>
<dbReference type="Pfam" id="PF17172">
    <property type="entry name" value="GST_N_4"/>
    <property type="match status" value="1"/>
</dbReference>
<dbReference type="RefSeq" id="XP_002781527.1">
    <property type="nucleotide sequence ID" value="XM_002781481.1"/>
</dbReference>
<evidence type="ECO:0000313" key="5">
    <source>
        <dbReference type="Proteomes" id="UP000007800"/>
    </source>
</evidence>
<keyword evidence="5" id="KW-1185">Reference proteome</keyword>
<reference evidence="4 5" key="1">
    <citation type="submission" date="2008-07" db="EMBL/GenBank/DDBJ databases">
        <authorList>
            <person name="El-Sayed N."/>
            <person name="Caler E."/>
            <person name="Inman J."/>
            <person name="Amedeo P."/>
            <person name="Hass B."/>
            <person name="Wortman J."/>
        </authorList>
    </citation>
    <scope>NUCLEOTIDE SEQUENCE [LARGE SCALE GENOMIC DNA]</scope>
    <source>
        <strain evidence="5">ATCC 50983 / TXsc</strain>
    </source>
</reference>
<gene>
    <name evidence="4" type="ORF">Pmar_PMAR007125</name>
</gene>
<dbReference type="InterPro" id="IPR036249">
    <property type="entry name" value="Thioredoxin-like_sf"/>
</dbReference>
<organism evidence="5">
    <name type="scientific">Perkinsus marinus (strain ATCC 50983 / TXsc)</name>
    <dbReference type="NCBI Taxonomy" id="423536"/>
    <lineage>
        <taxon>Eukaryota</taxon>
        <taxon>Sar</taxon>
        <taxon>Alveolata</taxon>
        <taxon>Perkinsozoa</taxon>
        <taxon>Perkinsea</taxon>
        <taxon>Perkinsida</taxon>
        <taxon>Perkinsidae</taxon>
        <taxon>Perkinsus</taxon>
    </lineage>
</organism>
<sequence length="245" mass="27794">MNHHGDGMASSASHFCTKLHIWLELAGLPYTLLPANGPDGPYGEVYSYSSCHLVKLSGKAPYIELNGQVYADSSAIVKMLSDKYGKDLDADLSLEQRAMSIAVQRMVEEHTYFLTLADMALQDGAFEVLNKKLMNLPTVARWIFPTFLLRSFKAILNGQGIGRLPEVDRKRRMKEDIEALSIILGEKKYLVNDDKPSTIDATVFGYLWSNFDTDSEFTKYMSCCTESEKYDNLMAYYTRMREMML</sequence>
<dbReference type="SFLD" id="SFLDG01180">
    <property type="entry name" value="SUF1"/>
    <property type="match status" value="1"/>
</dbReference>
<protein>
    <submittedName>
        <fullName evidence="4">Metaxin, putative</fullName>
    </submittedName>
</protein>
<dbReference type="Gene3D" id="3.40.30.10">
    <property type="entry name" value="Glutaredoxin"/>
    <property type="match status" value="1"/>
</dbReference>
<dbReference type="SFLD" id="SFLDS00019">
    <property type="entry name" value="Glutathione_Transferase_(cytos"/>
    <property type="match status" value="1"/>
</dbReference>
<dbReference type="EMBL" id="GG675296">
    <property type="protein sequence ID" value="EER13322.1"/>
    <property type="molecule type" value="Genomic_DNA"/>
</dbReference>
<dbReference type="SUPFAM" id="SSF47616">
    <property type="entry name" value="GST C-terminal domain-like"/>
    <property type="match status" value="1"/>
</dbReference>
<feature type="non-terminal residue" evidence="4">
    <location>
        <position position="245"/>
    </location>
</feature>
<dbReference type="CDD" id="cd03193">
    <property type="entry name" value="GST_C_Metaxin"/>
    <property type="match status" value="1"/>
</dbReference>
<dbReference type="InterPro" id="IPR012336">
    <property type="entry name" value="Thioredoxin-like_fold"/>
</dbReference>
<dbReference type="SFLD" id="SFLDG01200">
    <property type="entry name" value="SUF1.1"/>
    <property type="match status" value="1"/>
</dbReference>
<accession>C5KQA0</accession>
<feature type="domain" description="Metaxin glutathione S-transferase" evidence="2">
    <location>
        <begin position="174"/>
        <end position="240"/>
    </location>
</feature>
<comment type="similarity">
    <text evidence="1">Belongs to the FAX family.</text>
</comment>
<dbReference type="InParanoid" id="C5KQA0"/>
<dbReference type="SUPFAM" id="SSF52833">
    <property type="entry name" value="Thioredoxin-like"/>
    <property type="match status" value="1"/>
</dbReference>
<evidence type="ECO:0000256" key="1">
    <source>
        <dbReference type="ARBA" id="ARBA00006475"/>
    </source>
</evidence>
<dbReference type="AlphaFoldDB" id="C5KQA0"/>
<dbReference type="PANTHER" id="PTHR12289">
    <property type="entry name" value="METAXIN RELATED"/>
    <property type="match status" value="1"/>
</dbReference>
<dbReference type="GO" id="GO:0005737">
    <property type="term" value="C:cytoplasm"/>
    <property type="evidence" value="ECO:0007669"/>
    <property type="project" value="TreeGrafter"/>
</dbReference>
<dbReference type="InterPro" id="IPR036282">
    <property type="entry name" value="Glutathione-S-Trfase_C_sf"/>
</dbReference>
<dbReference type="PANTHER" id="PTHR12289:SF41">
    <property type="entry name" value="FAILED AXON CONNECTIONS-RELATED"/>
    <property type="match status" value="1"/>
</dbReference>
<dbReference type="InterPro" id="IPR050931">
    <property type="entry name" value="Mito_Protein_Transport_Metaxin"/>
</dbReference>
<dbReference type="Proteomes" id="UP000007800">
    <property type="component" value="Unassembled WGS sequence"/>
</dbReference>
<dbReference type="GeneID" id="9041364"/>